<reference evidence="1 2" key="2">
    <citation type="journal article" date="2022" name="Mol. Ecol. Resour.">
        <title>The genomes of chicory, endive, great burdock and yacon provide insights into Asteraceae paleo-polyploidization history and plant inulin production.</title>
        <authorList>
            <person name="Fan W."/>
            <person name="Wang S."/>
            <person name="Wang H."/>
            <person name="Wang A."/>
            <person name="Jiang F."/>
            <person name="Liu H."/>
            <person name="Zhao H."/>
            <person name="Xu D."/>
            <person name="Zhang Y."/>
        </authorList>
    </citation>
    <scope>NUCLEOTIDE SEQUENCE [LARGE SCALE GENOMIC DNA]</scope>
    <source>
        <strain evidence="2">cv. Punajuju</strain>
        <tissue evidence="1">Leaves</tissue>
    </source>
</reference>
<sequence length="368" mass="42224">MESSQTPTTSGERIGIQQADADTMVDVSRQDNECGTVDDEKSPSPAVSANCSGKSAADIKEEDAFYQKLNKINESSGLSLLFNFRDANINLHEFYKFVTDRGGYLQVTKDENWEAVAFRSTWKNKIKLKPTQVQKIYATILYPFEQTYYYRSPVKHHNSPVMLDTRLVHDSIKKRKHNDGIYAPECDGESPSKKIEYDYDSRKSSQEEKTVLETVAKVKRKDSRAPVRSRNSYHMYLKMECERLKTIHGDTPSAELRDEVIEAWRQLSNDAKKPYIEASKKDRERYMKEMAAYEENMRKELTAHEELKSKQQNQFDTTTIKHVKFSSPTPSQEPARGSHMTPLHEAETQKVVDVAVPQSVQTDSEKTA</sequence>
<evidence type="ECO:0000313" key="2">
    <source>
        <dbReference type="Proteomes" id="UP001055811"/>
    </source>
</evidence>
<evidence type="ECO:0000313" key="1">
    <source>
        <dbReference type="EMBL" id="KAI3691326.1"/>
    </source>
</evidence>
<comment type="caution">
    <text evidence="1">The sequence shown here is derived from an EMBL/GenBank/DDBJ whole genome shotgun (WGS) entry which is preliminary data.</text>
</comment>
<organism evidence="1 2">
    <name type="scientific">Cichorium intybus</name>
    <name type="common">Chicory</name>
    <dbReference type="NCBI Taxonomy" id="13427"/>
    <lineage>
        <taxon>Eukaryota</taxon>
        <taxon>Viridiplantae</taxon>
        <taxon>Streptophyta</taxon>
        <taxon>Embryophyta</taxon>
        <taxon>Tracheophyta</taxon>
        <taxon>Spermatophyta</taxon>
        <taxon>Magnoliopsida</taxon>
        <taxon>eudicotyledons</taxon>
        <taxon>Gunneridae</taxon>
        <taxon>Pentapetalae</taxon>
        <taxon>asterids</taxon>
        <taxon>campanulids</taxon>
        <taxon>Asterales</taxon>
        <taxon>Asteraceae</taxon>
        <taxon>Cichorioideae</taxon>
        <taxon>Cichorieae</taxon>
        <taxon>Cichoriinae</taxon>
        <taxon>Cichorium</taxon>
    </lineage>
</organism>
<keyword evidence="2" id="KW-1185">Reference proteome</keyword>
<name>A0ACB8Z0W0_CICIN</name>
<accession>A0ACB8Z0W0</accession>
<reference evidence="2" key="1">
    <citation type="journal article" date="2022" name="Mol. Ecol. Resour.">
        <title>The genomes of chicory, endive, great burdock and yacon provide insights into Asteraceae palaeo-polyploidization history and plant inulin production.</title>
        <authorList>
            <person name="Fan W."/>
            <person name="Wang S."/>
            <person name="Wang H."/>
            <person name="Wang A."/>
            <person name="Jiang F."/>
            <person name="Liu H."/>
            <person name="Zhao H."/>
            <person name="Xu D."/>
            <person name="Zhang Y."/>
        </authorList>
    </citation>
    <scope>NUCLEOTIDE SEQUENCE [LARGE SCALE GENOMIC DNA]</scope>
    <source>
        <strain evidence="2">cv. Punajuju</strain>
    </source>
</reference>
<dbReference type="EMBL" id="CM042017">
    <property type="protein sequence ID" value="KAI3691326.1"/>
    <property type="molecule type" value="Genomic_DNA"/>
</dbReference>
<protein>
    <submittedName>
        <fullName evidence="1">Uncharacterized protein</fullName>
    </submittedName>
</protein>
<gene>
    <name evidence="1" type="ORF">L2E82_49652</name>
</gene>
<proteinExistence type="predicted"/>
<dbReference type="Proteomes" id="UP001055811">
    <property type="component" value="Linkage Group LG09"/>
</dbReference>